<proteinExistence type="predicted"/>
<protein>
    <submittedName>
        <fullName evidence="1">Uncharacterized protein</fullName>
    </submittedName>
</protein>
<dbReference type="AlphaFoldDB" id="A0A5B8V197"/>
<dbReference type="OrthoDB" id="797125at2"/>
<dbReference type="EMBL" id="CP042436">
    <property type="protein sequence ID" value="QEC65287.1"/>
    <property type="molecule type" value="Genomic_DNA"/>
</dbReference>
<name>A0A5B8V197_9SPHI</name>
<dbReference type="KEGG" id="mgin:FRZ54_22845"/>
<reference evidence="1 2" key="1">
    <citation type="journal article" date="2017" name="Curr. Microbiol.">
        <title>Mucilaginibacter ginsenosidivorans sp. nov., Isolated from Soil of Ginseng Field.</title>
        <authorList>
            <person name="Kim M.M."/>
            <person name="Siddiqi M.Z."/>
            <person name="Im W.T."/>
        </authorList>
    </citation>
    <scope>NUCLEOTIDE SEQUENCE [LARGE SCALE GENOMIC DNA]</scope>
    <source>
        <strain evidence="1 2">Gsoil 3017</strain>
    </source>
</reference>
<evidence type="ECO:0000313" key="1">
    <source>
        <dbReference type="EMBL" id="QEC65287.1"/>
    </source>
</evidence>
<dbReference type="RefSeq" id="WP_147034118.1">
    <property type="nucleotide sequence ID" value="NZ_CP042436.1"/>
</dbReference>
<dbReference type="Proteomes" id="UP000321479">
    <property type="component" value="Chromosome"/>
</dbReference>
<sequence length="273" mass="29889">MMKQLPGLKQKININPLIAIAVCILLVYSSCRKNENTPVPSTTTTTTKNTVDTKAIGSQLALNMANSLYGKLGGANLMDGVDSVSLSGHMGPHHGLNTNALCGFFTDSLVSVDSMEGDTVSHTGGNLNFFFNCVDGKHAGYTAYDSLGTTRTTPKGLFQNYYVKQYYTIECKDDKHQFIGVNGTNYFYQLINISCGCDETYADIENSVYYLKDLTIDVCKKDILSGTATFKAYGYHWSITGTMTFLGNHMADMIIDGNSTIYHVNLLTQTITT</sequence>
<organism evidence="1 2">
    <name type="scientific">Mucilaginibacter ginsenosidivorans</name>
    <dbReference type="NCBI Taxonomy" id="398053"/>
    <lineage>
        <taxon>Bacteria</taxon>
        <taxon>Pseudomonadati</taxon>
        <taxon>Bacteroidota</taxon>
        <taxon>Sphingobacteriia</taxon>
        <taxon>Sphingobacteriales</taxon>
        <taxon>Sphingobacteriaceae</taxon>
        <taxon>Mucilaginibacter</taxon>
    </lineage>
</organism>
<gene>
    <name evidence="1" type="ORF">FRZ54_22845</name>
</gene>
<evidence type="ECO:0000313" key="2">
    <source>
        <dbReference type="Proteomes" id="UP000321479"/>
    </source>
</evidence>
<accession>A0A5B8V197</accession>
<keyword evidence="2" id="KW-1185">Reference proteome</keyword>